<feature type="signal peptide" evidence="6">
    <location>
        <begin position="1"/>
        <end position="21"/>
    </location>
</feature>
<dbReference type="eggNOG" id="COG3909">
    <property type="taxonomic scope" value="Bacteria"/>
</dbReference>
<gene>
    <name evidence="7" type="ORF">DL1_09770</name>
</gene>
<dbReference type="OrthoDB" id="8115790at2"/>
<evidence type="ECO:0000313" key="8">
    <source>
        <dbReference type="Proteomes" id="UP000027725"/>
    </source>
</evidence>
<dbReference type="STRING" id="1185766.SAMN05216224_11415"/>
<dbReference type="GO" id="GO:0005506">
    <property type="term" value="F:iron ion binding"/>
    <property type="evidence" value="ECO:0007669"/>
    <property type="project" value="InterPro"/>
</dbReference>
<dbReference type="GO" id="GO:0020037">
    <property type="term" value="F:heme binding"/>
    <property type="evidence" value="ECO:0007669"/>
    <property type="project" value="InterPro"/>
</dbReference>
<keyword evidence="3" id="KW-0479">Metal-binding</keyword>
<comment type="caution">
    <text evidence="7">The sequence shown here is derived from an EMBL/GenBank/DDBJ whole genome shotgun (WGS) entry which is preliminary data.</text>
</comment>
<keyword evidence="2" id="KW-0349">Heme</keyword>
<dbReference type="Proteomes" id="UP000027725">
    <property type="component" value="Unassembled WGS sequence"/>
</dbReference>
<dbReference type="InterPro" id="IPR012127">
    <property type="entry name" value="Cyt_c_prime"/>
</dbReference>
<keyword evidence="5" id="KW-0408">Iron</keyword>
<dbReference type="GO" id="GO:0009055">
    <property type="term" value="F:electron transfer activity"/>
    <property type="evidence" value="ECO:0007669"/>
    <property type="project" value="InterPro"/>
</dbReference>
<dbReference type="Gene3D" id="1.20.120.10">
    <property type="entry name" value="Cytochrome c/b562"/>
    <property type="match status" value="1"/>
</dbReference>
<dbReference type="RefSeq" id="WP_009573638.1">
    <property type="nucleotide sequence ID" value="NZ_FOVB01000014.1"/>
</dbReference>
<dbReference type="GO" id="GO:0042597">
    <property type="term" value="C:periplasmic space"/>
    <property type="evidence" value="ECO:0007669"/>
    <property type="project" value="InterPro"/>
</dbReference>
<dbReference type="InterPro" id="IPR002321">
    <property type="entry name" value="Cyt_c_II"/>
</dbReference>
<proteinExistence type="predicted"/>
<dbReference type="PIRSF" id="PIRSF000027">
    <property type="entry name" value="Cytc_c_prime"/>
    <property type="match status" value="1"/>
</dbReference>
<keyword evidence="1" id="KW-0813">Transport</keyword>
<name>A0A074TA81_9RHOB</name>
<keyword evidence="4" id="KW-0249">Electron transport</keyword>
<keyword evidence="6" id="KW-0732">Signal</keyword>
<sequence>MKSKLMIGLLAGTTMAAAAFAHGGAEGVVKERMDGMMAMGQSVKELAPMMRGEITYDAEAVRTGARVFVEHSEGMTELFPEGSAGKPSEAKSEIWSDWEEFSALAEQLKVVSEGLAEAADNGLMASGAGMDAGSMMGTQSPGSMMGASSMMGTSSGSPMMDYASMPADGAFNMVTQTCSACHAKFRYEAK</sequence>
<dbReference type="InterPro" id="IPR010980">
    <property type="entry name" value="Cyt_c/b562"/>
</dbReference>
<evidence type="ECO:0000256" key="3">
    <source>
        <dbReference type="ARBA" id="ARBA00022723"/>
    </source>
</evidence>
<evidence type="ECO:0000256" key="5">
    <source>
        <dbReference type="ARBA" id="ARBA00023004"/>
    </source>
</evidence>
<accession>A0A074TA81</accession>
<dbReference type="EMBL" id="JHEH01000028">
    <property type="protein sequence ID" value="KEP68609.1"/>
    <property type="molecule type" value="Genomic_DNA"/>
</dbReference>
<protein>
    <submittedName>
        <fullName evidence="7">Cytochrome C</fullName>
    </submittedName>
</protein>
<feature type="chain" id="PRO_5001700816" evidence="6">
    <location>
        <begin position="22"/>
        <end position="190"/>
    </location>
</feature>
<evidence type="ECO:0000313" key="7">
    <source>
        <dbReference type="EMBL" id="KEP68609.1"/>
    </source>
</evidence>
<keyword evidence="8" id="KW-1185">Reference proteome</keyword>
<dbReference type="AlphaFoldDB" id="A0A074TA81"/>
<dbReference type="PROSITE" id="PS51009">
    <property type="entry name" value="CYTCII"/>
    <property type="match status" value="1"/>
</dbReference>
<dbReference type="SUPFAM" id="SSF47175">
    <property type="entry name" value="Cytochromes"/>
    <property type="match status" value="1"/>
</dbReference>
<evidence type="ECO:0000256" key="6">
    <source>
        <dbReference type="SAM" id="SignalP"/>
    </source>
</evidence>
<organism evidence="7 8">
    <name type="scientific">Thioclava dalianensis</name>
    <dbReference type="NCBI Taxonomy" id="1185766"/>
    <lineage>
        <taxon>Bacteria</taxon>
        <taxon>Pseudomonadati</taxon>
        <taxon>Pseudomonadota</taxon>
        <taxon>Alphaproteobacteria</taxon>
        <taxon>Rhodobacterales</taxon>
        <taxon>Paracoccaceae</taxon>
        <taxon>Thioclava</taxon>
    </lineage>
</organism>
<evidence type="ECO:0000256" key="4">
    <source>
        <dbReference type="ARBA" id="ARBA00022982"/>
    </source>
</evidence>
<dbReference type="Pfam" id="PF01322">
    <property type="entry name" value="Cytochrom_C_2"/>
    <property type="match status" value="1"/>
</dbReference>
<reference evidence="7 8" key="1">
    <citation type="submission" date="2014-03" db="EMBL/GenBank/DDBJ databases">
        <title>The draft genome sequence of Thioclava dalianensis DLFJ1-1.</title>
        <authorList>
            <person name="Lai Q."/>
            <person name="Shao Z."/>
        </authorList>
    </citation>
    <scope>NUCLEOTIDE SEQUENCE [LARGE SCALE GENOMIC DNA]</scope>
    <source>
        <strain evidence="7 8">DLFJ1-1</strain>
    </source>
</reference>
<evidence type="ECO:0000256" key="1">
    <source>
        <dbReference type="ARBA" id="ARBA00022448"/>
    </source>
</evidence>
<dbReference type="GO" id="GO:0022900">
    <property type="term" value="P:electron transport chain"/>
    <property type="evidence" value="ECO:0007669"/>
    <property type="project" value="InterPro"/>
</dbReference>
<evidence type="ECO:0000256" key="2">
    <source>
        <dbReference type="ARBA" id="ARBA00022617"/>
    </source>
</evidence>